<dbReference type="PANTHER" id="PTHR42770:SF11">
    <property type="entry name" value="INNER MEMBRANE TRANSPORT PROTEIN YBAT"/>
    <property type="match status" value="1"/>
</dbReference>
<feature type="transmembrane region" description="Helical" evidence="6">
    <location>
        <begin position="279"/>
        <end position="305"/>
    </location>
</feature>
<protein>
    <submittedName>
        <fullName evidence="7">Amino acid permease</fullName>
    </submittedName>
</protein>
<dbReference type="Proteomes" id="UP000270021">
    <property type="component" value="Chromosome"/>
</dbReference>
<dbReference type="InterPro" id="IPR002293">
    <property type="entry name" value="AA/rel_permease1"/>
</dbReference>
<evidence type="ECO:0000256" key="4">
    <source>
        <dbReference type="ARBA" id="ARBA00022989"/>
    </source>
</evidence>
<sequence>MTEHRSRLKKGMGGFLLFAFILGDVLGAGVYALSGRLAGEAGGMTWAPIIVALLMALLTAGSYAELVTKYPRAGGAAVFAQRAYKSPVVAFLVGYCMLSAGIVSVGALAIAFTGDYLSAIMPVAVPIAAPIFLAILALINLRGIRESVRTNLVMTIIETSGLVLVLVVVAMAMGDGMGDTSRLMETPDGVGTAGAVLGAALLAFYSFVGFETSANVAEEVKDVTRVYPRALFGALFVAGTVYVLIALASSIMLPPDKLAESTGPLLDVVGATGVAIPSWLFSTIALVAIANTALMTSIMSSRLVYGMADQGILPRIFTAVLPNRRTPWVAIVVTAALSAVLALAGELQLLAEAVVLFLLFVFISTNLAVLVLKKDRVAHRHFSIPSFVPVLALGSCAVLLTQQAAEVWLLAGGLLVVGVVIYFVAQKVDTKDPNEDLTYADVEDEDPVLPN</sequence>
<feature type="transmembrane region" description="Helical" evidence="6">
    <location>
        <begin position="407"/>
        <end position="425"/>
    </location>
</feature>
<evidence type="ECO:0000256" key="2">
    <source>
        <dbReference type="ARBA" id="ARBA00022475"/>
    </source>
</evidence>
<feature type="transmembrane region" description="Helical" evidence="6">
    <location>
        <begin position="151"/>
        <end position="173"/>
    </location>
</feature>
<dbReference type="InterPro" id="IPR050367">
    <property type="entry name" value="APC_superfamily"/>
</dbReference>
<dbReference type="RefSeq" id="WP_126038884.1">
    <property type="nucleotide sequence ID" value="NZ_CP034438.1"/>
</dbReference>
<reference evidence="7 8" key="1">
    <citation type="submission" date="2018-12" db="EMBL/GenBank/DDBJ databases">
        <title>Complete genome sequence of Flaviflexus salsibiostraticola KCTC 33148.</title>
        <authorList>
            <person name="Bae J.-W."/>
        </authorList>
    </citation>
    <scope>NUCLEOTIDE SEQUENCE [LARGE SCALE GENOMIC DNA]</scope>
    <source>
        <strain evidence="7 8">KCTC 33148</strain>
    </source>
</reference>
<accession>A0A3S8Z733</accession>
<feature type="transmembrane region" description="Helical" evidence="6">
    <location>
        <begin position="326"/>
        <end position="344"/>
    </location>
</feature>
<comment type="subcellular location">
    <subcellularLocation>
        <location evidence="1">Cell membrane</location>
        <topology evidence="1">Multi-pass membrane protein</topology>
    </subcellularLocation>
</comment>
<dbReference type="EMBL" id="CP034438">
    <property type="protein sequence ID" value="AZN29331.1"/>
    <property type="molecule type" value="Genomic_DNA"/>
</dbReference>
<evidence type="ECO:0000313" key="8">
    <source>
        <dbReference type="Proteomes" id="UP000270021"/>
    </source>
</evidence>
<organism evidence="7 8">
    <name type="scientific">Flaviflexus salsibiostraticola</name>
    <dbReference type="NCBI Taxonomy" id="1282737"/>
    <lineage>
        <taxon>Bacteria</taxon>
        <taxon>Bacillati</taxon>
        <taxon>Actinomycetota</taxon>
        <taxon>Actinomycetes</taxon>
        <taxon>Actinomycetales</taxon>
        <taxon>Actinomycetaceae</taxon>
        <taxon>Flaviflexus</taxon>
    </lineage>
</organism>
<feature type="transmembrane region" description="Helical" evidence="6">
    <location>
        <begin position="231"/>
        <end position="253"/>
    </location>
</feature>
<feature type="transmembrane region" description="Helical" evidence="6">
    <location>
        <begin position="193"/>
        <end position="210"/>
    </location>
</feature>
<proteinExistence type="predicted"/>
<dbReference type="Pfam" id="PF13520">
    <property type="entry name" value="AA_permease_2"/>
    <property type="match status" value="1"/>
</dbReference>
<evidence type="ECO:0000256" key="5">
    <source>
        <dbReference type="ARBA" id="ARBA00023136"/>
    </source>
</evidence>
<keyword evidence="4 6" id="KW-1133">Transmembrane helix</keyword>
<dbReference type="OrthoDB" id="4568421at2"/>
<feature type="transmembrane region" description="Helical" evidence="6">
    <location>
        <begin position="119"/>
        <end position="139"/>
    </location>
</feature>
<evidence type="ECO:0000313" key="7">
    <source>
        <dbReference type="EMBL" id="AZN29331.1"/>
    </source>
</evidence>
<feature type="transmembrane region" description="Helical" evidence="6">
    <location>
        <begin position="384"/>
        <end position="401"/>
    </location>
</feature>
<dbReference type="GO" id="GO:0022857">
    <property type="term" value="F:transmembrane transporter activity"/>
    <property type="evidence" value="ECO:0007669"/>
    <property type="project" value="InterPro"/>
</dbReference>
<dbReference type="AlphaFoldDB" id="A0A3S8Z733"/>
<dbReference type="PIRSF" id="PIRSF006060">
    <property type="entry name" value="AA_transporter"/>
    <property type="match status" value="1"/>
</dbReference>
<keyword evidence="2" id="KW-1003">Cell membrane</keyword>
<feature type="transmembrane region" description="Helical" evidence="6">
    <location>
        <begin position="88"/>
        <end position="113"/>
    </location>
</feature>
<dbReference type="PANTHER" id="PTHR42770">
    <property type="entry name" value="AMINO ACID TRANSPORTER-RELATED"/>
    <property type="match status" value="1"/>
</dbReference>
<dbReference type="GO" id="GO:0005886">
    <property type="term" value="C:plasma membrane"/>
    <property type="evidence" value="ECO:0007669"/>
    <property type="project" value="UniProtKB-SubCell"/>
</dbReference>
<evidence type="ECO:0000256" key="3">
    <source>
        <dbReference type="ARBA" id="ARBA00022692"/>
    </source>
</evidence>
<feature type="transmembrane region" description="Helical" evidence="6">
    <location>
        <begin position="350"/>
        <end position="372"/>
    </location>
</feature>
<name>A0A3S8Z733_9ACTO</name>
<evidence type="ECO:0000256" key="6">
    <source>
        <dbReference type="SAM" id="Phobius"/>
    </source>
</evidence>
<keyword evidence="5 6" id="KW-0472">Membrane</keyword>
<keyword evidence="3 6" id="KW-0812">Transmembrane</keyword>
<feature type="transmembrane region" description="Helical" evidence="6">
    <location>
        <begin position="12"/>
        <end position="34"/>
    </location>
</feature>
<evidence type="ECO:0000256" key="1">
    <source>
        <dbReference type="ARBA" id="ARBA00004651"/>
    </source>
</evidence>
<keyword evidence="8" id="KW-1185">Reference proteome</keyword>
<gene>
    <name evidence="7" type="ORF">EJO69_02690</name>
</gene>
<dbReference type="Gene3D" id="1.20.1740.10">
    <property type="entry name" value="Amino acid/polyamine transporter I"/>
    <property type="match status" value="1"/>
</dbReference>
<dbReference type="KEGG" id="fsl:EJO69_02690"/>
<feature type="transmembrane region" description="Helical" evidence="6">
    <location>
        <begin position="46"/>
        <end position="67"/>
    </location>
</feature>